<dbReference type="Proteomes" id="UP000257109">
    <property type="component" value="Unassembled WGS sequence"/>
</dbReference>
<accession>A0A371ENA6</accession>
<evidence type="ECO:0000313" key="1">
    <source>
        <dbReference type="EMBL" id="RDX67530.1"/>
    </source>
</evidence>
<dbReference type="AlphaFoldDB" id="A0A371ENA6"/>
<comment type="caution">
    <text evidence="1">The sequence shown here is derived from an EMBL/GenBank/DDBJ whole genome shotgun (WGS) entry which is preliminary data.</text>
</comment>
<dbReference type="EMBL" id="QJKJ01012947">
    <property type="protein sequence ID" value="RDX67530.1"/>
    <property type="molecule type" value="Genomic_DNA"/>
</dbReference>
<organism evidence="1 2">
    <name type="scientific">Mucuna pruriens</name>
    <name type="common">Velvet bean</name>
    <name type="synonym">Dolichos pruriens</name>
    <dbReference type="NCBI Taxonomy" id="157652"/>
    <lineage>
        <taxon>Eukaryota</taxon>
        <taxon>Viridiplantae</taxon>
        <taxon>Streptophyta</taxon>
        <taxon>Embryophyta</taxon>
        <taxon>Tracheophyta</taxon>
        <taxon>Spermatophyta</taxon>
        <taxon>Magnoliopsida</taxon>
        <taxon>eudicotyledons</taxon>
        <taxon>Gunneridae</taxon>
        <taxon>Pentapetalae</taxon>
        <taxon>rosids</taxon>
        <taxon>fabids</taxon>
        <taxon>Fabales</taxon>
        <taxon>Fabaceae</taxon>
        <taxon>Papilionoideae</taxon>
        <taxon>50 kb inversion clade</taxon>
        <taxon>NPAAA clade</taxon>
        <taxon>indigoferoid/millettioid clade</taxon>
        <taxon>Phaseoleae</taxon>
        <taxon>Mucuna</taxon>
    </lineage>
</organism>
<protein>
    <submittedName>
        <fullName evidence="1">Uncharacterized protein</fullName>
    </submittedName>
</protein>
<evidence type="ECO:0000313" key="2">
    <source>
        <dbReference type="Proteomes" id="UP000257109"/>
    </source>
</evidence>
<name>A0A371ENA6_MUCPR</name>
<proteinExistence type="predicted"/>
<sequence>MKTKMLKQYLAWFNGATVQVNDPNQKFFVKAFQKGLQECPFSDSLAFQHDRDSSPVKKHVEVEEDKEDRLQAKRVVPTIGKKNALWSQAHPYRHESRVEKYTPIAVSRVHILKEVYHLPITRSEVSGASFIGLMATQRRSVEC</sequence>
<gene>
    <name evidence="1" type="ORF">CR513_53585</name>
</gene>
<reference evidence="1" key="1">
    <citation type="submission" date="2018-05" db="EMBL/GenBank/DDBJ databases">
        <title>Draft genome of Mucuna pruriens seed.</title>
        <authorList>
            <person name="Nnadi N.E."/>
            <person name="Vos R."/>
            <person name="Hasami M.H."/>
            <person name="Devisetty U.K."/>
            <person name="Aguiy J.C."/>
        </authorList>
    </citation>
    <scope>NUCLEOTIDE SEQUENCE [LARGE SCALE GENOMIC DNA]</scope>
    <source>
        <strain evidence="1">JCA_2017</strain>
    </source>
</reference>
<feature type="non-terminal residue" evidence="1">
    <location>
        <position position="1"/>
    </location>
</feature>
<keyword evidence="2" id="KW-1185">Reference proteome</keyword>
<dbReference type="OrthoDB" id="1751727at2759"/>